<dbReference type="EMBL" id="HF582854">
    <property type="protein sequence ID" value="CCQ36736.1"/>
    <property type="molecule type" value="Genomic_DNA"/>
</dbReference>
<dbReference type="eggNOG" id="arCOG02900">
    <property type="taxonomic scope" value="Archaea"/>
</dbReference>
<dbReference type="PROSITE" id="PS50234">
    <property type="entry name" value="VWFA"/>
    <property type="match status" value="1"/>
</dbReference>
<evidence type="ECO:0000313" key="4">
    <source>
        <dbReference type="Proteomes" id="UP000011867"/>
    </source>
</evidence>
<dbReference type="HOGENOM" id="CLU_024783_0_0_2"/>
<reference evidence="3 4" key="1">
    <citation type="journal article" date="2013" name="Genome Announc.">
        <title>Genome of the haloarchaeon Natronomonas moolapensis, a neutrophilic member of a previously haloalkaliphilic genus.</title>
        <authorList>
            <person name="Dyall-Smith M.L."/>
            <person name="Pfeiffer F."/>
            <person name="Oberwinkler T."/>
            <person name="Klee K."/>
            <person name="Rampp M."/>
            <person name="Palm P."/>
            <person name="Gross K."/>
            <person name="Schuster S.C."/>
            <person name="Oesterhelt D."/>
        </authorList>
    </citation>
    <scope>NUCLEOTIDE SEQUENCE [LARGE SCALE GENOMIC DNA]</scope>
    <source>
        <strain evidence="4">DSM 18674 / JCM 14361 / 8.8.11</strain>
    </source>
</reference>
<name>M1XKY4_NATM8</name>
<keyword evidence="4" id="KW-1185">Reference proteome</keyword>
<proteinExistence type="predicted"/>
<dbReference type="RefSeq" id="WP_015409516.1">
    <property type="nucleotide sequence ID" value="NC_020388.1"/>
</dbReference>
<feature type="region of interest" description="Disordered" evidence="1">
    <location>
        <begin position="127"/>
        <end position="146"/>
    </location>
</feature>
<dbReference type="InterPro" id="IPR002035">
    <property type="entry name" value="VWF_A"/>
</dbReference>
<organism evidence="3 4">
    <name type="scientific">Natronomonas moolapensis (strain DSM 18674 / CECT 7526 / JCM 14361 / 8.8.11)</name>
    <dbReference type="NCBI Taxonomy" id="268739"/>
    <lineage>
        <taxon>Archaea</taxon>
        <taxon>Methanobacteriati</taxon>
        <taxon>Methanobacteriota</taxon>
        <taxon>Stenosarchaea group</taxon>
        <taxon>Halobacteria</taxon>
        <taxon>Halobacteriales</taxon>
        <taxon>Natronomonadaceae</taxon>
        <taxon>Natronomonas</taxon>
    </lineage>
</organism>
<sequence>MNTDTTAPDGAWEELTATIVSRRVIDCDGTLVQRLLVESTDGTEVPVLAGSASDKLAGLVAGEQYVFADVVHCETKTESTQEVCPDCGGALRRGTALDSFESSLWTAVDRLDLDGMVAVVTDQSRVSEVQPDTEAETDDWIPMESSSPLSVSGPEFVCVDCGQSVESQQRYATNESHTGEVLMDSIQTSVASPASSSDSLGMATGGAADVTNFRENIRSGYTPQPDALATEGLFYDYHFQTGGTAPKTDALFAPQYASAISEHPLTDEVEPYVAVGLDSNISAADFERPALDLVAVLDISGSMDSQFDQYYYDEHGRRRETDAGEETKLEAAIDSLCALTEQLEADDQLGVVLYNNRSHVAKPLRDVETTDLPAIRRHIREITAGGGTNLADGFEAAWELLADTPAEGREQRVVFMTDMMPNAGATDEGELTSLFADAASAGVHTTFVGMGLDENADLAAALSGIRGANHYFVTSGEEFRQRLGAEFAYMVTPLVYDLALELDSEGCAIEAVSGSPSADSATGRLMHVGTLFPSPKQDGETRGGIVLVRLDRAALSADLELVASWTERDGEAYSQRLRIELPDAPESYAHDGVRKAIALSRYARELREWAETVHTASDRSAAVDDWLLEDGRSEHERDSVPLAVPDDVAARFQQLRAYLADEMVAVGDETLQQELDLLTRLCSDTAVELSKRSE</sequence>
<dbReference type="Proteomes" id="UP000011867">
    <property type="component" value="Chromosome"/>
</dbReference>
<gene>
    <name evidence="3" type="ordered locus">Nmlp_2577</name>
</gene>
<dbReference type="GeneID" id="14651380"/>
<dbReference type="STRING" id="268739.Nmlp_2577"/>
<evidence type="ECO:0000256" key="1">
    <source>
        <dbReference type="SAM" id="MobiDB-lite"/>
    </source>
</evidence>
<dbReference type="OrthoDB" id="156864at2157"/>
<evidence type="ECO:0000313" key="3">
    <source>
        <dbReference type="EMBL" id="CCQ36736.1"/>
    </source>
</evidence>
<protein>
    <recommendedName>
        <fullName evidence="2">VWFA domain-containing protein</fullName>
    </recommendedName>
</protein>
<feature type="domain" description="VWFA" evidence="2">
    <location>
        <begin position="292"/>
        <end position="494"/>
    </location>
</feature>
<feature type="compositionally biased region" description="Acidic residues" evidence="1">
    <location>
        <begin position="131"/>
        <end position="141"/>
    </location>
</feature>
<dbReference type="PANTHER" id="PTHR10579:SF43">
    <property type="entry name" value="ZINC FINGER (C3HC4-TYPE RING FINGER) FAMILY PROTEIN"/>
    <property type="match status" value="1"/>
</dbReference>
<dbReference type="SUPFAM" id="SSF53300">
    <property type="entry name" value="vWA-like"/>
    <property type="match status" value="1"/>
</dbReference>
<dbReference type="AlphaFoldDB" id="M1XKY4"/>
<dbReference type="PANTHER" id="PTHR10579">
    <property type="entry name" value="CALCIUM-ACTIVATED CHLORIDE CHANNEL REGULATOR"/>
    <property type="match status" value="1"/>
</dbReference>
<dbReference type="InterPro" id="IPR036465">
    <property type="entry name" value="vWFA_dom_sf"/>
</dbReference>
<dbReference type="Pfam" id="PF13519">
    <property type="entry name" value="VWA_2"/>
    <property type="match status" value="1"/>
</dbReference>
<accession>M1XKY4</accession>
<evidence type="ECO:0000259" key="2">
    <source>
        <dbReference type="PROSITE" id="PS50234"/>
    </source>
</evidence>
<dbReference type="SMART" id="SM00327">
    <property type="entry name" value="VWA"/>
    <property type="match status" value="1"/>
</dbReference>
<dbReference type="KEGG" id="nmo:Nmlp_2577"/>
<dbReference type="InterPro" id="IPR051266">
    <property type="entry name" value="CLCR"/>
</dbReference>
<dbReference type="Gene3D" id="3.40.50.410">
    <property type="entry name" value="von Willebrand factor, type A domain"/>
    <property type="match status" value="1"/>
</dbReference>